<keyword evidence="5" id="KW-1185">Reference proteome</keyword>
<evidence type="ECO:0000259" key="2">
    <source>
        <dbReference type="PROSITE" id="PS51192"/>
    </source>
</evidence>
<dbReference type="AlphaFoldDB" id="A0A1T4LZE5"/>
<protein>
    <submittedName>
        <fullName evidence="4">Helicase conserved C-terminal domain-containing protein</fullName>
    </submittedName>
</protein>
<dbReference type="InterPro" id="IPR014001">
    <property type="entry name" value="Helicase_ATP-bd"/>
</dbReference>
<dbReference type="GO" id="GO:0005524">
    <property type="term" value="F:ATP binding"/>
    <property type="evidence" value="ECO:0007669"/>
    <property type="project" value="InterPro"/>
</dbReference>
<keyword evidence="4" id="KW-0547">Nucleotide-binding</keyword>
<evidence type="ECO:0000313" key="5">
    <source>
        <dbReference type="Proteomes" id="UP000189933"/>
    </source>
</evidence>
<dbReference type="PROSITE" id="PS51192">
    <property type="entry name" value="HELICASE_ATP_BIND_1"/>
    <property type="match status" value="1"/>
</dbReference>
<evidence type="ECO:0000313" key="4">
    <source>
        <dbReference type="EMBL" id="SJZ60103.1"/>
    </source>
</evidence>
<dbReference type="PANTHER" id="PTHR47396:SF1">
    <property type="entry name" value="ATP-DEPENDENT HELICASE IRC3-RELATED"/>
    <property type="match status" value="1"/>
</dbReference>
<dbReference type="GO" id="GO:0004386">
    <property type="term" value="F:helicase activity"/>
    <property type="evidence" value="ECO:0007669"/>
    <property type="project" value="UniProtKB-KW"/>
</dbReference>
<dbReference type="GO" id="GO:0005829">
    <property type="term" value="C:cytosol"/>
    <property type="evidence" value="ECO:0007669"/>
    <property type="project" value="TreeGrafter"/>
</dbReference>
<dbReference type="Pfam" id="PF00271">
    <property type="entry name" value="Helicase_C"/>
    <property type="match status" value="1"/>
</dbReference>
<name>A0A1T4LZE5_9FIRM</name>
<dbReference type="Pfam" id="PF13091">
    <property type="entry name" value="PLDc_2"/>
    <property type="match status" value="1"/>
</dbReference>
<dbReference type="SUPFAM" id="SSF52540">
    <property type="entry name" value="P-loop containing nucleoside triphosphate hydrolases"/>
    <property type="match status" value="1"/>
</dbReference>
<dbReference type="CDD" id="cd18032">
    <property type="entry name" value="DEXHc_RE_I_III_res"/>
    <property type="match status" value="1"/>
</dbReference>
<dbReference type="SMART" id="SM00487">
    <property type="entry name" value="DEXDc"/>
    <property type="match status" value="1"/>
</dbReference>
<dbReference type="SMART" id="SM00490">
    <property type="entry name" value="HELICc"/>
    <property type="match status" value="1"/>
</dbReference>
<keyword evidence="4" id="KW-0347">Helicase</keyword>
<gene>
    <name evidence="4" type="ORF">SAMN02745885_00352</name>
</gene>
<dbReference type="PROSITE" id="PS50035">
    <property type="entry name" value="PLD"/>
    <property type="match status" value="1"/>
</dbReference>
<dbReference type="InterPro" id="IPR001650">
    <property type="entry name" value="Helicase_C-like"/>
</dbReference>
<dbReference type="InterPro" id="IPR006935">
    <property type="entry name" value="Helicase/UvrB_N"/>
</dbReference>
<accession>A0A1T4LZE5</accession>
<organism evidence="4 5">
    <name type="scientific">Carboxydocella sporoproducens DSM 16521</name>
    <dbReference type="NCBI Taxonomy" id="1121270"/>
    <lineage>
        <taxon>Bacteria</taxon>
        <taxon>Bacillati</taxon>
        <taxon>Bacillota</taxon>
        <taxon>Clostridia</taxon>
        <taxon>Eubacteriales</taxon>
        <taxon>Clostridiales Family XVI. Incertae Sedis</taxon>
        <taxon>Carboxydocella</taxon>
    </lineage>
</organism>
<dbReference type="Proteomes" id="UP000189933">
    <property type="component" value="Unassembled WGS sequence"/>
</dbReference>
<dbReference type="Pfam" id="PF04851">
    <property type="entry name" value="ResIII"/>
    <property type="match status" value="1"/>
</dbReference>
<feature type="domain" description="PLD phosphodiesterase" evidence="1">
    <location>
        <begin position="91"/>
        <end position="121"/>
    </location>
</feature>
<dbReference type="PANTHER" id="PTHR47396">
    <property type="entry name" value="TYPE I RESTRICTION ENZYME ECOKI R PROTEIN"/>
    <property type="match status" value="1"/>
</dbReference>
<dbReference type="GO" id="GO:0006793">
    <property type="term" value="P:phosphorus metabolic process"/>
    <property type="evidence" value="ECO:0007669"/>
    <property type="project" value="UniProtKB-ARBA"/>
</dbReference>
<sequence length="787" mass="91584">MPGNAITGEEHGLIYYLSKDLQEAKMVKLIVSFLMEQGAELLVNDLKTLAAKGVPIRILTGRYLNITEPSAVYLLKKELGDSLDIRFFNRQNVSFHPKAYIIEKKKAGVIYIGSSNLSRSALTNGVEWNFRLEEQVAPEDYAQFVAAFDRLFERQSEKVTDEVLMEYAANWRRTIFSEDRPQTEEIVRPRGAQIEALYNLAECRRNGYKKGLVVAATGIGKTYLAAFDSKKYARVLFLAHKEEILRQAEASFAKVRPGAKTGFFSGQEKTLDAELLFATVQTLGQERYLKPEVFSPDYFDYIVVDEFHHAAADSYLRVLNYFRPKFLLGLTATPYRMDNRDIFALCDNNVVYEIYLADAINRGLLVPFRYYAFYDDTDYDRIAFRNGHYDIKQLEAALSQNRRAGLVLEKYKMFQKEKAIGFCAGIRHAEYMAEYFNQHKVPAAVVHSGPSESRYYLPRQEAISQLVEGKLKVIFTVDMFNEGVDIPTVDMVMFLRPTESYVVFLQQLGRGLRKAENKEYLTVLDFIGNYKRAHHIPYLLAGKNPMAVEGKKFRLPHEIDFPEGCIVNFDFKLIDLFQELRKRDPLTQRLKDEFWRLQDELGRRPTRLDIYLGSDIPLRHFLNMDGWLGFLASIDQLTAEEQNWLNNNVAAFLRELEKTSMTKSYKIPTLLSFIEDDRLLHSVNKSRLIHVWREYYSDPVHEQDMVRDKTTRTWRNWDDEKLARLAIRNPVFYLSQGRFFHFDEINQVFTLDSSIVEHISPLLAEHVRDILTWRSTEYFATRYRRGE</sequence>
<proteinExistence type="predicted"/>
<dbReference type="PROSITE" id="PS51194">
    <property type="entry name" value="HELICASE_CTER"/>
    <property type="match status" value="1"/>
</dbReference>
<dbReference type="EMBL" id="FUXM01000003">
    <property type="protein sequence ID" value="SJZ60103.1"/>
    <property type="molecule type" value="Genomic_DNA"/>
</dbReference>
<dbReference type="OrthoDB" id="9802848at2"/>
<keyword evidence="4" id="KW-0067">ATP-binding</keyword>
<dbReference type="GO" id="GO:0016787">
    <property type="term" value="F:hydrolase activity"/>
    <property type="evidence" value="ECO:0007669"/>
    <property type="project" value="InterPro"/>
</dbReference>
<dbReference type="InterPro" id="IPR050742">
    <property type="entry name" value="Helicase_Restrict-Modif_Enz"/>
</dbReference>
<dbReference type="CDD" id="cd18799">
    <property type="entry name" value="SF2_C_EcoAI-like"/>
    <property type="match status" value="1"/>
</dbReference>
<dbReference type="RefSeq" id="WP_078664507.1">
    <property type="nucleotide sequence ID" value="NZ_FUXM01000003.1"/>
</dbReference>
<feature type="domain" description="Helicase ATP-binding" evidence="2">
    <location>
        <begin position="202"/>
        <end position="352"/>
    </location>
</feature>
<reference evidence="5" key="1">
    <citation type="submission" date="2017-02" db="EMBL/GenBank/DDBJ databases">
        <authorList>
            <person name="Varghese N."/>
            <person name="Submissions S."/>
        </authorList>
    </citation>
    <scope>NUCLEOTIDE SEQUENCE [LARGE SCALE GENOMIC DNA]</scope>
    <source>
        <strain evidence="5">DSM 16521</strain>
    </source>
</reference>
<dbReference type="GO" id="GO:0003677">
    <property type="term" value="F:DNA binding"/>
    <property type="evidence" value="ECO:0007669"/>
    <property type="project" value="InterPro"/>
</dbReference>
<dbReference type="Gene3D" id="3.40.50.300">
    <property type="entry name" value="P-loop containing nucleotide triphosphate hydrolases"/>
    <property type="match status" value="2"/>
</dbReference>
<evidence type="ECO:0000259" key="3">
    <source>
        <dbReference type="PROSITE" id="PS51194"/>
    </source>
</evidence>
<dbReference type="Gene3D" id="3.30.870.10">
    <property type="entry name" value="Endonuclease Chain A"/>
    <property type="match status" value="1"/>
</dbReference>
<dbReference type="InterPro" id="IPR025202">
    <property type="entry name" value="PLD-like_dom"/>
</dbReference>
<evidence type="ECO:0000259" key="1">
    <source>
        <dbReference type="PROSITE" id="PS50035"/>
    </source>
</evidence>
<dbReference type="InterPro" id="IPR001736">
    <property type="entry name" value="PLipase_D/transphosphatidylase"/>
</dbReference>
<dbReference type="InterPro" id="IPR027417">
    <property type="entry name" value="P-loop_NTPase"/>
</dbReference>
<keyword evidence="4" id="KW-0378">Hydrolase</keyword>
<feature type="domain" description="Helicase C-terminal" evidence="3">
    <location>
        <begin position="406"/>
        <end position="559"/>
    </location>
</feature>
<dbReference type="SUPFAM" id="SSF56024">
    <property type="entry name" value="Phospholipase D/nuclease"/>
    <property type="match status" value="1"/>
</dbReference>